<reference evidence="1 2" key="1">
    <citation type="submission" date="2009-12" db="EMBL/GenBank/DDBJ databases">
        <authorList>
            <person name="Shrivastava S."/>
            <person name="Madupu R."/>
            <person name="Durkin A.S."/>
            <person name="Torralba M."/>
            <person name="Methe B."/>
            <person name="Sutton G.G."/>
            <person name="Strausberg R.L."/>
            <person name="Nelson K.E."/>
        </authorList>
    </citation>
    <scope>NUCLEOTIDE SEQUENCE [LARGE SCALE GENOMIC DNA]</scope>
    <source>
        <strain evidence="1 2">W5455</strain>
    </source>
</reference>
<dbReference type="Proteomes" id="UP000006462">
    <property type="component" value="Unassembled WGS sequence"/>
</dbReference>
<protein>
    <submittedName>
        <fullName evidence="1">Uncharacterized protein</fullName>
    </submittedName>
</protein>
<keyword evidence="2" id="KW-1185">Reference proteome</keyword>
<sequence length="51" mass="5651">MPHDEADAAMLLQPAMLDRAIFAFLLLRDYGTRPYRHYKSGAAGAKGGTKR</sequence>
<organism evidence="1 2">
    <name type="scientific">Pyramidobacter piscolens W5455</name>
    <dbReference type="NCBI Taxonomy" id="352165"/>
    <lineage>
        <taxon>Bacteria</taxon>
        <taxon>Thermotogati</taxon>
        <taxon>Synergistota</taxon>
        <taxon>Synergistia</taxon>
        <taxon>Synergistales</taxon>
        <taxon>Dethiosulfovibrionaceae</taxon>
        <taxon>Pyramidobacter</taxon>
    </lineage>
</organism>
<proteinExistence type="predicted"/>
<comment type="caution">
    <text evidence="1">The sequence shown here is derived from an EMBL/GenBank/DDBJ whole genome shotgun (WGS) entry which is preliminary data.</text>
</comment>
<dbReference type="EMBL" id="ADFP01000075">
    <property type="protein sequence ID" value="EFB90553.1"/>
    <property type="molecule type" value="Genomic_DNA"/>
</dbReference>
<evidence type="ECO:0000313" key="2">
    <source>
        <dbReference type="Proteomes" id="UP000006462"/>
    </source>
</evidence>
<gene>
    <name evidence="1" type="ORF">HMPREF7215_1884</name>
</gene>
<name>A0ABM9ZUL5_9BACT</name>
<accession>A0ABM9ZUL5</accession>
<evidence type="ECO:0000313" key="1">
    <source>
        <dbReference type="EMBL" id="EFB90553.1"/>
    </source>
</evidence>